<reference evidence="2 3" key="1">
    <citation type="submission" date="2017-05" db="EMBL/GenBank/DDBJ databases">
        <title>Biotechnological potential of actinobacteria isolated from South African environments.</title>
        <authorList>
            <person name="Le Roes-Hill M."/>
            <person name="Prins A."/>
            <person name="Durrell K.A."/>
        </authorList>
    </citation>
    <scope>NUCLEOTIDE SEQUENCE [LARGE SCALE GENOMIC DNA]</scope>
    <source>
        <strain evidence="2">M26</strain>
    </source>
</reference>
<feature type="transmembrane region" description="Helical" evidence="1">
    <location>
        <begin position="112"/>
        <end position="132"/>
    </location>
</feature>
<evidence type="ECO:0000256" key="1">
    <source>
        <dbReference type="SAM" id="Phobius"/>
    </source>
</evidence>
<evidence type="ECO:0000313" key="2">
    <source>
        <dbReference type="EMBL" id="OUC93113.1"/>
    </source>
</evidence>
<protein>
    <recommendedName>
        <fullName evidence="4">Conjugal transfer protein TraI</fullName>
    </recommendedName>
</protein>
<proteinExistence type="predicted"/>
<dbReference type="RefSeq" id="WP_086576441.1">
    <property type="nucleotide sequence ID" value="NZ_NGFP01000148.1"/>
</dbReference>
<name>A0A243REG8_9ACTN</name>
<comment type="caution">
    <text evidence="2">The sequence shown here is derived from an EMBL/GenBank/DDBJ whole genome shotgun (WGS) entry which is preliminary data.</text>
</comment>
<evidence type="ECO:0008006" key="4">
    <source>
        <dbReference type="Google" id="ProtNLM"/>
    </source>
</evidence>
<keyword evidence="1" id="KW-1133">Transmembrane helix</keyword>
<feature type="transmembrane region" description="Helical" evidence="1">
    <location>
        <begin position="190"/>
        <end position="207"/>
    </location>
</feature>
<dbReference type="EMBL" id="NGFP01000148">
    <property type="protein sequence ID" value="OUC93113.1"/>
    <property type="molecule type" value="Genomic_DNA"/>
</dbReference>
<accession>A0A243REG8</accession>
<sequence length="332" mass="34627">MNTATPTPDPDEVARGLAELERYTADHAPTVPAPADIAEEGETRRVRDLRARVAEAHRLVELQDDDAPLLVDTPKVRKRRTKVAEAARLHALAQDPDALAWRDAKVRKVTTAMTMTAACIALGVSSIGVQASVATGLNLKDGSIGWWAAFGVEPALSLPLLAAVSVQAYAAMRGHVVDRKSPEGRKLTRIEALLLGLTLILNCWPALVDGHGTLDKVALGLIVHSLGPVAAVVAVWTLPTLWAVLGALPAEGGTGACTTPSISGDASTGDGGEYSRYTPDRADIEALAERVRQLIAAGQLPSSPGVHKIRRALGCGTTVAARVQAALSGGAA</sequence>
<feature type="transmembrane region" description="Helical" evidence="1">
    <location>
        <begin position="219"/>
        <end position="238"/>
    </location>
</feature>
<keyword evidence="1" id="KW-0812">Transmembrane</keyword>
<gene>
    <name evidence="2" type="ORF">CA984_27485</name>
</gene>
<keyword evidence="1" id="KW-0472">Membrane</keyword>
<dbReference type="Proteomes" id="UP000194761">
    <property type="component" value="Unassembled WGS sequence"/>
</dbReference>
<keyword evidence="3" id="KW-1185">Reference proteome</keyword>
<organism evidence="2 3">
    <name type="scientific">Streptosporangium minutum</name>
    <dbReference type="NCBI Taxonomy" id="569862"/>
    <lineage>
        <taxon>Bacteria</taxon>
        <taxon>Bacillati</taxon>
        <taxon>Actinomycetota</taxon>
        <taxon>Actinomycetes</taxon>
        <taxon>Streptosporangiales</taxon>
        <taxon>Streptosporangiaceae</taxon>
        <taxon>Streptosporangium</taxon>
    </lineage>
</organism>
<dbReference type="AlphaFoldDB" id="A0A243REG8"/>
<feature type="transmembrane region" description="Helical" evidence="1">
    <location>
        <begin position="144"/>
        <end position="169"/>
    </location>
</feature>
<evidence type="ECO:0000313" key="3">
    <source>
        <dbReference type="Proteomes" id="UP000194761"/>
    </source>
</evidence>